<keyword evidence="3" id="KW-0804">Transcription</keyword>
<dbReference type="Pfam" id="PF00072">
    <property type="entry name" value="Response_reg"/>
    <property type="match status" value="1"/>
</dbReference>
<dbReference type="PROSITE" id="PS50110">
    <property type="entry name" value="RESPONSE_REGULATORY"/>
    <property type="match status" value="1"/>
</dbReference>
<dbReference type="SMART" id="SM00862">
    <property type="entry name" value="Trans_reg_C"/>
    <property type="match status" value="1"/>
</dbReference>
<accession>A0A5M8AFI1</accession>
<feature type="domain" description="Response regulatory" evidence="6">
    <location>
        <begin position="2"/>
        <end position="116"/>
    </location>
</feature>
<dbReference type="SMART" id="SM00448">
    <property type="entry name" value="REC"/>
    <property type="match status" value="1"/>
</dbReference>
<dbReference type="GO" id="GO:0000976">
    <property type="term" value="F:transcription cis-regulatory region binding"/>
    <property type="evidence" value="ECO:0007669"/>
    <property type="project" value="TreeGrafter"/>
</dbReference>
<keyword evidence="9" id="KW-1185">Reference proteome</keyword>
<organism evidence="8 9">
    <name type="scientific">Cupriavidus cauae</name>
    <dbReference type="NCBI Taxonomy" id="2608999"/>
    <lineage>
        <taxon>Bacteria</taxon>
        <taxon>Pseudomonadati</taxon>
        <taxon>Pseudomonadota</taxon>
        <taxon>Betaproteobacteria</taxon>
        <taxon>Burkholderiales</taxon>
        <taxon>Burkholderiaceae</taxon>
        <taxon>Cupriavidus</taxon>
    </lineage>
</organism>
<dbReference type="GO" id="GO:0032993">
    <property type="term" value="C:protein-DNA complex"/>
    <property type="evidence" value="ECO:0007669"/>
    <property type="project" value="TreeGrafter"/>
</dbReference>
<feature type="DNA-binding region" description="OmpR/PhoB-type" evidence="5">
    <location>
        <begin position="123"/>
        <end position="219"/>
    </location>
</feature>
<comment type="caution">
    <text evidence="8">The sequence shown here is derived from an EMBL/GenBank/DDBJ whole genome shotgun (WGS) entry which is preliminary data.</text>
</comment>
<dbReference type="PANTHER" id="PTHR48111:SF67">
    <property type="entry name" value="TRANSCRIPTIONAL REGULATORY PROTEIN TCTD"/>
    <property type="match status" value="1"/>
</dbReference>
<evidence type="ECO:0000259" key="7">
    <source>
        <dbReference type="PROSITE" id="PS51755"/>
    </source>
</evidence>
<evidence type="ECO:0000259" key="6">
    <source>
        <dbReference type="PROSITE" id="PS50110"/>
    </source>
</evidence>
<evidence type="ECO:0000256" key="3">
    <source>
        <dbReference type="ARBA" id="ARBA00023163"/>
    </source>
</evidence>
<dbReference type="Gene3D" id="3.40.50.2300">
    <property type="match status" value="1"/>
</dbReference>
<keyword evidence="4" id="KW-0597">Phosphoprotein</keyword>
<feature type="domain" description="OmpR/PhoB-type" evidence="7">
    <location>
        <begin position="123"/>
        <end position="219"/>
    </location>
</feature>
<evidence type="ECO:0000256" key="1">
    <source>
        <dbReference type="ARBA" id="ARBA00023015"/>
    </source>
</evidence>
<evidence type="ECO:0000256" key="5">
    <source>
        <dbReference type="PROSITE-ProRule" id="PRU01091"/>
    </source>
</evidence>
<dbReference type="Pfam" id="PF00486">
    <property type="entry name" value="Trans_reg_C"/>
    <property type="match status" value="1"/>
</dbReference>
<sequence length="224" mass="24923">MRLLLIEDHQELAAWMVKSLRADGFDMDHVPDGETALTMLQEQPYGVILLDLSLPGIDGLEVLRIARARGVGAPILILTARTEVADRIKGLDLGADDYIAKPFDLGELSARIKAQLRRTHGGQPVTRFGDLAFDSVERIFLLRDAPLMLSRREHAVLEALFIRAGRVVTRESLLGRVFSLDDEVNPEAIELYVSRVRKKLRDSKTTITAVRGIGYLLESNHGSD</sequence>
<dbReference type="Gene3D" id="1.10.10.10">
    <property type="entry name" value="Winged helix-like DNA-binding domain superfamily/Winged helix DNA-binding domain"/>
    <property type="match status" value="1"/>
</dbReference>
<dbReference type="InterPro" id="IPR001867">
    <property type="entry name" value="OmpR/PhoB-type_DNA-bd"/>
</dbReference>
<dbReference type="InterPro" id="IPR039420">
    <property type="entry name" value="WalR-like"/>
</dbReference>
<dbReference type="CDD" id="cd17624">
    <property type="entry name" value="REC_OmpR_PmrA-like"/>
    <property type="match status" value="1"/>
</dbReference>
<dbReference type="EMBL" id="VWRN01000045">
    <property type="protein sequence ID" value="KAA6121001.1"/>
    <property type="molecule type" value="Genomic_DNA"/>
</dbReference>
<evidence type="ECO:0000256" key="4">
    <source>
        <dbReference type="PROSITE-ProRule" id="PRU00169"/>
    </source>
</evidence>
<name>A0A5M8AFI1_9BURK</name>
<dbReference type="SUPFAM" id="SSF46894">
    <property type="entry name" value="C-terminal effector domain of the bipartite response regulators"/>
    <property type="match status" value="1"/>
</dbReference>
<dbReference type="PROSITE" id="PS51755">
    <property type="entry name" value="OMPR_PHOB"/>
    <property type="match status" value="1"/>
</dbReference>
<evidence type="ECO:0000313" key="8">
    <source>
        <dbReference type="EMBL" id="KAA6121001.1"/>
    </source>
</evidence>
<dbReference type="Gene3D" id="6.10.250.690">
    <property type="match status" value="1"/>
</dbReference>
<keyword evidence="1" id="KW-0805">Transcription regulation</keyword>
<dbReference type="Proteomes" id="UP000324324">
    <property type="component" value="Unassembled WGS sequence"/>
</dbReference>
<dbReference type="CDD" id="cd00383">
    <property type="entry name" value="trans_reg_C"/>
    <property type="match status" value="1"/>
</dbReference>
<dbReference type="GO" id="GO:0000156">
    <property type="term" value="F:phosphorelay response regulator activity"/>
    <property type="evidence" value="ECO:0007669"/>
    <property type="project" value="TreeGrafter"/>
</dbReference>
<dbReference type="InterPro" id="IPR036388">
    <property type="entry name" value="WH-like_DNA-bd_sf"/>
</dbReference>
<evidence type="ECO:0000256" key="2">
    <source>
        <dbReference type="ARBA" id="ARBA00023125"/>
    </source>
</evidence>
<reference evidence="8 9" key="1">
    <citation type="submission" date="2019-09" db="EMBL/GenBank/DDBJ databases">
        <title>Isolation of a novel species in the genus Cupriavidus from patients with sepsis using whole genome sequencing.</title>
        <authorList>
            <person name="Kweon O.J."/>
            <person name="Lee M.-K."/>
        </authorList>
    </citation>
    <scope>NUCLEOTIDE SEQUENCE [LARGE SCALE GENOMIC DNA]</scope>
    <source>
        <strain evidence="8 9">MKL-01</strain>
    </source>
</reference>
<dbReference type="RefSeq" id="WP_149320259.1">
    <property type="nucleotide sequence ID" value="NZ_VWRN01000045.1"/>
</dbReference>
<dbReference type="SUPFAM" id="SSF52172">
    <property type="entry name" value="CheY-like"/>
    <property type="match status" value="1"/>
</dbReference>
<keyword evidence="2 5" id="KW-0238">DNA-binding</keyword>
<dbReference type="InterPro" id="IPR001789">
    <property type="entry name" value="Sig_transdc_resp-reg_receiver"/>
</dbReference>
<protein>
    <submittedName>
        <fullName evidence="8">Response regulator</fullName>
    </submittedName>
</protein>
<feature type="modified residue" description="4-aspartylphosphate" evidence="4">
    <location>
        <position position="51"/>
    </location>
</feature>
<dbReference type="GO" id="GO:0006355">
    <property type="term" value="P:regulation of DNA-templated transcription"/>
    <property type="evidence" value="ECO:0007669"/>
    <property type="project" value="InterPro"/>
</dbReference>
<dbReference type="InterPro" id="IPR016032">
    <property type="entry name" value="Sig_transdc_resp-reg_C-effctor"/>
</dbReference>
<dbReference type="PANTHER" id="PTHR48111">
    <property type="entry name" value="REGULATOR OF RPOS"/>
    <property type="match status" value="1"/>
</dbReference>
<proteinExistence type="predicted"/>
<gene>
    <name evidence="8" type="ORF">F1599_17815</name>
</gene>
<dbReference type="GO" id="GO:0005829">
    <property type="term" value="C:cytosol"/>
    <property type="evidence" value="ECO:0007669"/>
    <property type="project" value="TreeGrafter"/>
</dbReference>
<dbReference type="AlphaFoldDB" id="A0A5M8AFI1"/>
<dbReference type="InterPro" id="IPR011006">
    <property type="entry name" value="CheY-like_superfamily"/>
</dbReference>
<evidence type="ECO:0000313" key="9">
    <source>
        <dbReference type="Proteomes" id="UP000324324"/>
    </source>
</evidence>